<dbReference type="Pfam" id="PF07298">
    <property type="entry name" value="NnrU"/>
    <property type="match status" value="1"/>
</dbReference>
<evidence type="ECO:0000259" key="6">
    <source>
        <dbReference type="Pfam" id="PF07298"/>
    </source>
</evidence>
<evidence type="ECO:0000313" key="7">
    <source>
        <dbReference type="EMBL" id="OAN48079.1"/>
    </source>
</evidence>
<accession>A0A178MHI0</accession>
<feature type="transmembrane region" description="Helical" evidence="5">
    <location>
        <begin position="43"/>
        <end position="66"/>
    </location>
</feature>
<comment type="subcellular location">
    <subcellularLocation>
        <location evidence="1">Membrane</location>
        <topology evidence="1">Multi-pass membrane protein</topology>
    </subcellularLocation>
</comment>
<feature type="transmembrane region" description="Helical" evidence="5">
    <location>
        <begin position="201"/>
        <end position="224"/>
    </location>
</feature>
<dbReference type="InterPro" id="IPR009915">
    <property type="entry name" value="NnrU_dom"/>
</dbReference>
<comment type="caution">
    <text evidence="7">The sequence shown here is derived from an EMBL/GenBank/DDBJ whole genome shotgun (WGS) entry which is preliminary data.</text>
</comment>
<keyword evidence="4 5" id="KW-0472">Membrane</keyword>
<gene>
    <name evidence="7" type="ORF">A6A04_04800</name>
</gene>
<proteinExistence type="predicted"/>
<name>A0A178MHI0_9PROT</name>
<dbReference type="GO" id="GO:0016020">
    <property type="term" value="C:membrane"/>
    <property type="evidence" value="ECO:0007669"/>
    <property type="project" value="UniProtKB-SubCell"/>
</dbReference>
<keyword evidence="2 5" id="KW-0812">Transmembrane</keyword>
<protein>
    <recommendedName>
        <fullName evidence="6">NnrU domain-containing protein</fullName>
    </recommendedName>
</protein>
<evidence type="ECO:0000256" key="5">
    <source>
        <dbReference type="SAM" id="Phobius"/>
    </source>
</evidence>
<dbReference type="STRING" id="1285242.A6A04_04800"/>
<dbReference type="OrthoDB" id="5293641at2"/>
<evidence type="ECO:0000313" key="8">
    <source>
        <dbReference type="Proteomes" id="UP000078428"/>
    </source>
</evidence>
<feature type="domain" description="NnrU" evidence="6">
    <location>
        <begin position="10"/>
        <end position="223"/>
    </location>
</feature>
<evidence type="ECO:0000256" key="2">
    <source>
        <dbReference type="ARBA" id="ARBA00022692"/>
    </source>
</evidence>
<keyword evidence="3 5" id="KW-1133">Transmembrane helix</keyword>
<evidence type="ECO:0000256" key="1">
    <source>
        <dbReference type="ARBA" id="ARBA00004141"/>
    </source>
</evidence>
<evidence type="ECO:0000256" key="4">
    <source>
        <dbReference type="ARBA" id="ARBA00023136"/>
    </source>
</evidence>
<reference evidence="7 8" key="1">
    <citation type="submission" date="2016-04" db="EMBL/GenBank/DDBJ databases">
        <title>Draft genome sequence of freshwater magnetotactic bacteria Magnetospirillum marisnigri SP-1 and Magnetospirillum moscoviense BB-1.</title>
        <authorList>
            <person name="Koziaeva V."/>
            <person name="Dziuba M.V."/>
            <person name="Ivanov T.M."/>
            <person name="Kuznetsov B."/>
            <person name="Grouzdev D.S."/>
        </authorList>
    </citation>
    <scope>NUCLEOTIDE SEQUENCE [LARGE SCALE GENOMIC DNA]</scope>
    <source>
        <strain evidence="7 8">SP-1</strain>
    </source>
</reference>
<dbReference type="Gene3D" id="1.20.120.1630">
    <property type="match status" value="1"/>
</dbReference>
<sequence length="225" mass="24214">MTLTGTYGHLVAAVVVFLVAHSLTNIRPLREASLARLGKGGFYGVYSVISTALLVWVVAAALAAPIIQVWEQAPWMRWAPSLVMPLACLLWVAGMTTPNPFSIGPGGARFEPGRPGILRLTRHPIIWGLGLWSGAHLIPNGTVAGLLLFLPLFLLCLVGGRVLDAKRQRQLGPERWRELAEGLAGPLAWTRLLAELGPWRILAGLGLVPVLMALHPVVIGLSPYP</sequence>
<dbReference type="AlphaFoldDB" id="A0A178MHI0"/>
<feature type="transmembrane region" description="Helical" evidence="5">
    <location>
        <begin position="78"/>
        <end position="96"/>
    </location>
</feature>
<feature type="transmembrane region" description="Helical" evidence="5">
    <location>
        <begin position="144"/>
        <end position="163"/>
    </location>
</feature>
<evidence type="ECO:0000256" key="3">
    <source>
        <dbReference type="ARBA" id="ARBA00022989"/>
    </source>
</evidence>
<feature type="transmembrane region" description="Helical" evidence="5">
    <location>
        <begin position="6"/>
        <end position="23"/>
    </location>
</feature>
<keyword evidence="8" id="KW-1185">Reference proteome</keyword>
<dbReference type="EMBL" id="LWQT01000077">
    <property type="protein sequence ID" value="OAN48079.1"/>
    <property type="molecule type" value="Genomic_DNA"/>
</dbReference>
<dbReference type="Proteomes" id="UP000078428">
    <property type="component" value="Unassembled WGS sequence"/>
</dbReference>
<organism evidence="7 8">
    <name type="scientific">Paramagnetospirillum marisnigri</name>
    <dbReference type="NCBI Taxonomy" id="1285242"/>
    <lineage>
        <taxon>Bacteria</taxon>
        <taxon>Pseudomonadati</taxon>
        <taxon>Pseudomonadota</taxon>
        <taxon>Alphaproteobacteria</taxon>
        <taxon>Rhodospirillales</taxon>
        <taxon>Magnetospirillaceae</taxon>
        <taxon>Paramagnetospirillum</taxon>
    </lineage>
</organism>